<comment type="function">
    <text evidence="8">Required to protect lysosomal transporter MFSD1 from lysosomal proteolysis and for MFSD1 lysosomal localization.</text>
</comment>
<organism evidence="13">
    <name type="scientific">Lepeophtheirus salmonis</name>
    <name type="common">Salmon louse</name>
    <name type="synonym">Caligus salmonis</name>
    <dbReference type="NCBI Taxonomy" id="72036"/>
    <lineage>
        <taxon>Eukaryota</taxon>
        <taxon>Metazoa</taxon>
        <taxon>Ecdysozoa</taxon>
        <taxon>Arthropoda</taxon>
        <taxon>Crustacea</taxon>
        <taxon>Multicrustacea</taxon>
        <taxon>Hexanauplia</taxon>
        <taxon>Copepoda</taxon>
        <taxon>Siphonostomatoida</taxon>
        <taxon>Caligidae</taxon>
        <taxon>Lepeophtheirus</taxon>
    </lineage>
</organism>
<evidence type="ECO:0000256" key="6">
    <source>
        <dbReference type="ARBA" id="ARBA00023180"/>
    </source>
</evidence>
<keyword evidence="5 11" id="KW-0472">Membrane</keyword>
<evidence type="ECO:0000256" key="10">
    <source>
        <dbReference type="ARBA" id="ARBA00044960"/>
    </source>
</evidence>
<reference evidence="13" key="1">
    <citation type="submission" date="2014-05" db="EMBL/GenBank/DDBJ databases">
        <authorList>
            <person name="Chronopoulou M."/>
        </authorList>
    </citation>
    <scope>NUCLEOTIDE SEQUENCE</scope>
    <source>
        <tissue evidence="13">Whole organism</tissue>
    </source>
</reference>
<evidence type="ECO:0000313" key="13">
    <source>
        <dbReference type="EMBL" id="CDW30180.1"/>
    </source>
</evidence>
<evidence type="ECO:0000256" key="8">
    <source>
        <dbReference type="ARBA" id="ARBA00024176"/>
    </source>
</evidence>
<feature type="signal peptide" evidence="12">
    <location>
        <begin position="1"/>
        <end position="20"/>
    </location>
</feature>
<feature type="transmembrane region" description="Helical" evidence="11">
    <location>
        <begin position="379"/>
        <end position="403"/>
    </location>
</feature>
<dbReference type="OrthoDB" id="6264340at2759"/>
<evidence type="ECO:0000256" key="5">
    <source>
        <dbReference type="ARBA" id="ARBA00023136"/>
    </source>
</evidence>
<keyword evidence="6" id="KW-0325">Glycoprotein</keyword>
<sequence length="420" mass="47846">MDMNSLILLIFLCVLSGGEASLYGLFFGEHHELTLESSVNPKCGNQCRDKSVNFVDIGERSSNRRWLWDVTHLPAFYSIFTSEPNTNAHVDWPNFISQPNPKSLSYGSEDPLWTSSVIFESLVEFNDTNDDMKLNYSKCGMDESYCRTYSLYNCTWDRELLVNTTTHLTIQFVSQHCSFNDMGNDKGKINITVSAFIDDGYGYWLPHLAHSYRTCEVDVQLDGIQTGSNFTNGRFSILMLVDSSSSEGSFSRRQTESLNDEHTPGIFETNELIFSGMNKSQEAYIQWRPVVYSKHVRGLADSTRVFMSKGIAVTAMHKYFNLTSLYAIYGNRIDQFLARRYLVSFGAPNDGFYNKTQYNAWTFNLGHGEPIDGNLSRNVIIASTFLGIIVVISIMVSSSFCLYKRWKNRNTEPHFSYGQI</sequence>
<name>A0A0K2TWF7_LEPSM</name>
<dbReference type="PANTHER" id="PTHR31981:SF1">
    <property type="entry name" value="GLYCOSYLATED LYSOSOMAL MEMBRANE PROTEIN"/>
    <property type="match status" value="1"/>
</dbReference>
<keyword evidence="4 11" id="KW-1133">Transmembrane helix</keyword>
<evidence type="ECO:0000256" key="4">
    <source>
        <dbReference type="ARBA" id="ARBA00022989"/>
    </source>
</evidence>
<evidence type="ECO:0000256" key="11">
    <source>
        <dbReference type="SAM" id="Phobius"/>
    </source>
</evidence>
<evidence type="ECO:0000256" key="3">
    <source>
        <dbReference type="ARBA" id="ARBA00022729"/>
    </source>
</evidence>
<proteinExistence type="inferred from homology"/>
<feature type="chain" id="PRO_5005488199" evidence="12">
    <location>
        <begin position="21"/>
        <end position="420"/>
    </location>
</feature>
<accession>A0A0K2TWF7</accession>
<dbReference type="AlphaFoldDB" id="A0A0K2TWF7"/>
<comment type="similarity">
    <text evidence="1">Belongs to the GLMP family.</text>
</comment>
<comment type="subcellular location">
    <subcellularLocation>
        <location evidence="9">Lysosome membrane</location>
        <topology evidence="9">Single-pass type I membrane protein</topology>
        <orientation evidence="9">Lumenal side</orientation>
    </subcellularLocation>
</comment>
<dbReference type="PANTHER" id="PTHR31981">
    <property type="entry name" value="GLYCOSYLATED LYSOSOMAL MEMBRANE PROTEIN"/>
    <property type="match status" value="1"/>
</dbReference>
<dbReference type="Pfam" id="PF15065">
    <property type="entry name" value="NCU-G1"/>
    <property type="match status" value="1"/>
</dbReference>
<dbReference type="InterPro" id="IPR029382">
    <property type="entry name" value="NCU-G1"/>
</dbReference>
<comment type="subunit">
    <text evidence="10">Interacts (via lumenal domain) with lysosomal protein MFSD1; the interaction starts while both proteins are still in the endoplasmic reticulum and is required for stabilization of MFSD1 in lysosomes but has no direct effect on its targeting to lysosomes or transporter activity.</text>
</comment>
<evidence type="ECO:0000256" key="12">
    <source>
        <dbReference type="SAM" id="SignalP"/>
    </source>
</evidence>
<evidence type="ECO:0000256" key="1">
    <source>
        <dbReference type="ARBA" id="ARBA00010599"/>
    </source>
</evidence>
<dbReference type="GO" id="GO:0005765">
    <property type="term" value="C:lysosomal membrane"/>
    <property type="evidence" value="ECO:0007669"/>
    <property type="project" value="UniProtKB-SubCell"/>
</dbReference>
<evidence type="ECO:0000256" key="9">
    <source>
        <dbReference type="ARBA" id="ARBA00024189"/>
    </source>
</evidence>
<evidence type="ECO:0000256" key="7">
    <source>
        <dbReference type="ARBA" id="ARBA00023228"/>
    </source>
</evidence>
<evidence type="ECO:0000256" key="2">
    <source>
        <dbReference type="ARBA" id="ARBA00022692"/>
    </source>
</evidence>
<keyword evidence="7" id="KW-0458">Lysosome</keyword>
<keyword evidence="3 12" id="KW-0732">Signal</keyword>
<dbReference type="EMBL" id="HACA01012819">
    <property type="protein sequence ID" value="CDW30180.1"/>
    <property type="molecule type" value="Transcribed_RNA"/>
</dbReference>
<keyword evidence="2 11" id="KW-0812">Transmembrane</keyword>
<protein>
    <submittedName>
        <fullName evidence="13">Lysosomal protein NCUG1Alike [Bombus terrestris]</fullName>
    </submittedName>
</protein>